<comment type="caution">
    <text evidence="2">The sequence shown here is derived from an EMBL/GenBank/DDBJ whole genome shotgun (WGS) entry which is preliminary data.</text>
</comment>
<sequence length="192" mass="22140">MVRWLPPPPGWIKVNPDEKAFELGWFNLWVDCYSVYFVELFHAKSEEVPWKLRKRWVRALEWAFKLNAKCPYRARNYGVVGAASLFPTQTIVQPDLTRVGTTQASSLAIILAFHHLILDLVLIIRIAYIIAYILAYIIAYIITYIMAYIKTYLDKYQTKAYDVGGVVLTLSAMSKTVLFQSEHYSNLPSVII</sequence>
<keyword evidence="1" id="KW-0812">Transmembrane</keyword>
<keyword evidence="1" id="KW-1133">Transmembrane helix</keyword>
<keyword evidence="3" id="KW-1185">Reference proteome</keyword>
<reference evidence="2" key="1">
    <citation type="submission" date="2023-07" db="EMBL/GenBank/DDBJ databases">
        <title>draft genome sequence of fig (Ficus carica).</title>
        <authorList>
            <person name="Takahashi T."/>
            <person name="Nishimura K."/>
        </authorList>
    </citation>
    <scope>NUCLEOTIDE SEQUENCE</scope>
</reference>
<accession>A0AA88CU63</accession>
<dbReference type="EMBL" id="BTGU01000002">
    <property type="protein sequence ID" value="GMN30057.1"/>
    <property type="molecule type" value="Genomic_DNA"/>
</dbReference>
<evidence type="ECO:0000256" key="1">
    <source>
        <dbReference type="SAM" id="Phobius"/>
    </source>
</evidence>
<evidence type="ECO:0000313" key="2">
    <source>
        <dbReference type="EMBL" id="GMN30057.1"/>
    </source>
</evidence>
<dbReference type="AlphaFoldDB" id="A0AA88CU63"/>
<protein>
    <submittedName>
        <fullName evidence="2">Uncharacterized protein</fullName>
    </submittedName>
</protein>
<feature type="transmembrane region" description="Helical" evidence="1">
    <location>
        <begin position="129"/>
        <end position="149"/>
    </location>
</feature>
<gene>
    <name evidence="2" type="ORF">TIFTF001_002673</name>
</gene>
<dbReference type="Proteomes" id="UP001187192">
    <property type="component" value="Unassembled WGS sequence"/>
</dbReference>
<organism evidence="2 3">
    <name type="scientific">Ficus carica</name>
    <name type="common">Common fig</name>
    <dbReference type="NCBI Taxonomy" id="3494"/>
    <lineage>
        <taxon>Eukaryota</taxon>
        <taxon>Viridiplantae</taxon>
        <taxon>Streptophyta</taxon>
        <taxon>Embryophyta</taxon>
        <taxon>Tracheophyta</taxon>
        <taxon>Spermatophyta</taxon>
        <taxon>Magnoliopsida</taxon>
        <taxon>eudicotyledons</taxon>
        <taxon>Gunneridae</taxon>
        <taxon>Pentapetalae</taxon>
        <taxon>rosids</taxon>
        <taxon>fabids</taxon>
        <taxon>Rosales</taxon>
        <taxon>Moraceae</taxon>
        <taxon>Ficeae</taxon>
        <taxon>Ficus</taxon>
    </lineage>
</organism>
<keyword evidence="1" id="KW-0472">Membrane</keyword>
<proteinExistence type="predicted"/>
<evidence type="ECO:0000313" key="3">
    <source>
        <dbReference type="Proteomes" id="UP001187192"/>
    </source>
</evidence>
<name>A0AA88CU63_FICCA</name>